<accession>A0A975JGN9</accession>
<name>A0A975JGN9_9RHOB</name>
<gene>
    <name evidence="1" type="ORF">KDD17_17455</name>
</gene>
<keyword evidence="2" id="KW-1185">Reference proteome</keyword>
<evidence type="ECO:0000313" key="2">
    <source>
        <dbReference type="Proteomes" id="UP000683291"/>
    </source>
</evidence>
<organism evidence="1 2">
    <name type="scientific">Sulfitobacter albidus</name>
    <dbReference type="NCBI Taxonomy" id="2829501"/>
    <lineage>
        <taxon>Bacteria</taxon>
        <taxon>Pseudomonadati</taxon>
        <taxon>Pseudomonadota</taxon>
        <taxon>Alphaproteobacteria</taxon>
        <taxon>Rhodobacterales</taxon>
        <taxon>Roseobacteraceae</taxon>
        <taxon>Sulfitobacter</taxon>
    </lineage>
</organism>
<dbReference type="KEGG" id="sual:KDD17_17455"/>
<dbReference type="RefSeq" id="WP_212706320.1">
    <property type="nucleotide sequence ID" value="NZ_CP073582.1"/>
</dbReference>
<evidence type="ECO:0000313" key="1">
    <source>
        <dbReference type="EMBL" id="QUJ78128.1"/>
    </source>
</evidence>
<dbReference type="Proteomes" id="UP000683291">
    <property type="component" value="Chromosome pJK7-1-1"/>
</dbReference>
<protein>
    <submittedName>
        <fullName evidence="1">GAD-like domain-containing protein</fullName>
    </submittedName>
</protein>
<dbReference type="EMBL" id="CP073582">
    <property type="protein sequence ID" value="QUJ78128.1"/>
    <property type="molecule type" value="Genomic_DNA"/>
</dbReference>
<sequence>MATYSAMPDAEASIDRILSERGPLAQALEVPEKFITPNLGRVPAIMLDFWAKAGVGDLADGMLRLCLPRELETEIAQLFRNDPDFGFPILPEGVEKEETQADTEPRITDVHALAHTAFGNLLLWSERHGLVHVDIVQGLVEAPFLFNPEAAPAPDRAALDFILGADPFILDMDDRDQQPMFDRAVTKFGPMKRMFIYAPGPAATGDPIPDVDDLFPAPYPEWLEERIMTKRFTLVDLATGRFDVRPIGARKLRP</sequence>
<reference evidence="1" key="1">
    <citation type="submission" date="2021-04" db="EMBL/GenBank/DDBJ databases">
        <title>Complete genome sequence for Sulfitobacter sp. strain JK7-1.</title>
        <authorList>
            <person name="Park S.-J."/>
        </authorList>
    </citation>
    <scope>NUCLEOTIDE SEQUENCE</scope>
    <source>
        <strain evidence="1">JK7-1</strain>
    </source>
</reference>
<dbReference type="AlphaFoldDB" id="A0A975JGN9"/>
<proteinExistence type="predicted"/>